<evidence type="ECO:0000259" key="3">
    <source>
        <dbReference type="Pfam" id="PF18271"/>
    </source>
</evidence>
<dbReference type="Gene3D" id="2.60.120.1160">
    <property type="match status" value="1"/>
</dbReference>
<evidence type="ECO:0000256" key="2">
    <source>
        <dbReference type="SAM" id="SignalP"/>
    </source>
</evidence>
<feature type="domain" description="Glycoside hydrolase 131 catalytic N-terminal" evidence="3">
    <location>
        <begin position="19"/>
        <end position="249"/>
    </location>
</feature>
<feature type="chain" id="PRO_5041225045" description="Glycoside hydrolase 131 catalytic N-terminal domain-containing protein" evidence="2">
    <location>
        <begin position="17"/>
        <end position="397"/>
    </location>
</feature>
<feature type="signal peptide" evidence="2">
    <location>
        <begin position="1"/>
        <end position="16"/>
    </location>
</feature>
<proteinExistence type="predicted"/>
<dbReference type="InterPro" id="IPR041524">
    <property type="entry name" value="GH131_N"/>
</dbReference>
<reference evidence="4" key="1">
    <citation type="submission" date="2023-06" db="EMBL/GenBank/DDBJ databases">
        <title>Multi-omics analyses reveal the molecular pathogenesis toolkit of Lasiodiplodia hormozganensis, a cross-kingdom pathogen.</title>
        <authorList>
            <person name="Felix C."/>
            <person name="Meneses R."/>
            <person name="Goncalves M.F.M."/>
            <person name="Tilleman L."/>
            <person name="Duarte A.S."/>
            <person name="Jorrin-Novo J.V."/>
            <person name="Van De Peer Y."/>
            <person name="Deforce D."/>
            <person name="Van Nieuwerburgh F."/>
            <person name="Esteves A.C."/>
            <person name="Alves A."/>
        </authorList>
    </citation>
    <scope>NUCLEOTIDE SEQUENCE</scope>
    <source>
        <strain evidence="4">CBS 339.90</strain>
    </source>
</reference>
<dbReference type="Pfam" id="PF18271">
    <property type="entry name" value="GH131_N"/>
    <property type="match status" value="1"/>
</dbReference>
<feature type="compositionally biased region" description="Polar residues" evidence="1">
    <location>
        <begin position="339"/>
        <end position="348"/>
    </location>
</feature>
<gene>
    <name evidence="4" type="ORF">DIS24_g1033</name>
</gene>
<evidence type="ECO:0000313" key="5">
    <source>
        <dbReference type="Proteomes" id="UP001175001"/>
    </source>
</evidence>
<feature type="compositionally biased region" description="Low complexity" evidence="1">
    <location>
        <begin position="359"/>
        <end position="369"/>
    </location>
</feature>
<protein>
    <recommendedName>
        <fullName evidence="3">Glycoside hydrolase 131 catalytic N-terminal domain-containing protein</fullName>
    </recommendedName>
</protein>
<comment type="caution">
    <text evidence="4">The sequence shown here is derived from an EMBL/GenBank/DDBJ whole genome shotgun (WGS) entry which is preliminary data.</text>
</comment>
<dbReference type="PANTHER" id="PTHR34612:SF6">
    <property type="entry name" value="GLYCOSIDE HYDROLASE 131 CATALYTIC N-TERMINAL DOMAIN-CONTAINING PROTEIN"/>
    <property type="match status" value="1"/>
</dbReference>
<evidence type="ECO:0000256" key="1">
    <source>
        <dbReference type="SAM" id="MobiDB-lite"/>
    </source>
</evidence>
<dbReference type="EMBL" id="JAUJDW010000003">
    <property type="protein sequence ID" value="KAK0663688.1"/>
    <property type="molecule type" value="Genomic_DNA"/>
</dbReference>
<dbReference type="AlphaFoldDB" id="A0AA39Z3Y4"/>
<dbReference type="Proteomes" id="UP001175001">
    <property type="component" value="Unassembled WGS sequence"/>
</dbReference>
<dbReference type="PANTHER" id="PTHR34612">
    <property type="entry name" value="GH131_N DOMAIN-CONTAINING PROTEIN"/>
    <property type="match status" value="1"/>
</dbReference>
<feature type="region of interest" description="Disordered" evidence="1">
    <location>
        <begin position="332"/>
        <end position="376"/>
    </location>
</feature>
<organism evidence="4 5">
    <name type="scientific">Lasiodiplodia hormozganensis</name>
    <dbReference type="NCBI Taxonomy" id="869390"/>
    <lineage>
        <taxon>Eukaryota</taxon>
        <taxon>Fungi</taxon>
        <taxon>Dikarya</taxon>
        <taxon>Ascomycota</taxon>
        <taxon>Pezizomycotina</taxon>
        <taxon>Dothideomycetes</taxon>
        <taxon>Dothideomycetes incertae sedis</taxon>
        <taxon>Botryosphaeriales</taxon>
        <taxon>Botryosphaeriaceae</taxon>
        <taxon>Lasiodiplodia</taxon>
    </lineage>
</organism>
<accession>A0AA39Z3Y4</accession>
<evidence type="ECO:0000313" key="4">
    <source>
        <dbReference type="EMBL" id="KAK0663688.1"/>
    </source>
</evidence>
<keyword evidence="2" id="KW-0732">Signal</keyword>
<name>A0AA39Z3Y4_9PEZI</name>
<sequence>MRSVNSVALFAAAVSAGEVLWDGRFTADTASELSSWSWSNQKGAYQYYIHGSGEQTDYVNIGADFKNPADSASAQGAKISIDETSQWNGGGMLRTELIPQTSAAINEGTVYYHFSMMRKEENAPNAKHEHQVNFFESHFTEMKYGLISGASGTENTALQWYANSQSQWNVTFEPGVWHNVAYEIDFSGGSVTFWHSTGSDALTKTAGPVSVSASSNGADWHLGVLRLEGNTDATAEDWYFSGVYIESGDLTTEIGSGSSSSSSGSSSASASPAAAAAVSSSASSAAAPASSTVAAQETTSSAAAVASTTSSAAAVATPTTLQTLVSSAAASSSSAAAQPTGQTGSVPATGSNGGDDSSDSSSSTTSGNGLSADEQEEVNQGIYSWYQSLKAWWSANQ</sequence>
<keyword evidence="5" id="KW-1185">Reference proteome</keyword>